<protein>
    <recommendedName>
        <fullName evidence="3">Transposase</fullName>
    </recommendedName>
</protein>
<accession>A0ABT9JVK1</accession>
<keyword evidence="2" id="KW-1185">Reference proteome</keyword>
<dbReference type="SUPFAM" id="SSF143422">
    <property type="entry name" value="Transposase IS200-like"/>
    <property type="match status" value="1"/>
</dbReference>
<dbReference type="RefSeq" id="WP_306390355.1">
    <property type="nucleotide sequence ID" value="NZ_JAVCAP010000031.1"/>
</dbReference>
<comment type="caution">
    <text evidence="1">The sequence shown here is derived from an EMBL/GenBank/DDBJ whole genome shotgun (WGS) entry which is preliminary data.</text>
</comment>
<dbReference type="Proteomes" id="UP001225906">
    <property type="component" value="Unassembled WGS sequence"/>
</dbReference>
<dbReference type="InterPro" id="IPR036515">
    <property type="entry name" value="Transposase_17_sf"/>
</dbReference>
<evidence type="ECO:0000313" key="2">
    <source>
        <dbReference type="Proteomes" id="UP001225906"/>
    </source>
</evidence>
<sequence length="75" mass="8628">MARLPRFVLPGHPQHVIIRGNNRDPVFIADEDYRYFLEKLSDGAKRHQRARKGSCITTFSLQIFGQHDAQSHNAP</sequence>
<reference evidence="2" key="1">
    <citation type="journal article" date="2019" name="Int. J. Syst. Evol. Microbiol.">
        <title>The Global Catalogue of Microorganisms (GCM) 10K type strain sequencing project: providing services to taxonomists for standard genome sequencing and annotation.</title>
        <authorList>
            <consortium name="The Broad Institute Genomics Platform"/>
            <consortium name="The Broad Institute Genome Sequencing Center for Infectious Disease"/>
            <person name="Wu L."/>
            <person name="Ma J."/>
        </authorList>
    </citation>
    <scope>NUCLEOTIDE SEQUENCE [LARGE SCALE GENOMIC DNA]</scope>
    <source>
        <strain evidence="2">VKM B-3159</strain>
    </source>
</reference>
<evidence type="ECO:0008006" key="3">
    <source>
        <dbReference type="Google" id="ProtNLM"/>
    </source>
</evidence>
<gene>
    <name evidence="1" type="ORF">Q9291_12235</name>
</gene>
<proteinExistence type="predicted"/>
<name>A0ABT9JVK1_9PROT</name>
<dbReference type="EMBL" id="JAVCAP010000031">
    <property type="protein sequence ID" value="MDP8568617.1"/>
    <property type="molecule type" value="Genomic_DNA"/>
</dbReference>
<evidence type="ECO:0000313" key="1">
    <source>
        <dbReference type="EMBL" id="MDP8568617.1"/>
    </source>
</evidence>
<organism evidence="1 2">
    <name type="scientific">Methylophilus aquaticus</name>
    <dbReference type="NCBI Taxonomy" id="1971610"/>
    <lineage>
        <taxon>Bacteria</taxon>
        <taxon>Pseudomonadati</taxon>
        <taxon>Pseudomonadota</taxon>
        <taxon>Betaproteobacteria</taxon>
        <taxon>Nitrosomonadales</taxon>
        <taxon>Methylophilaceae</taxon>
        <taxon>Methylophilus</taxon>
    </lineage>
</organism>